<keyword evidence="2" id="KW-1185">Reference proteome</keyword>
<dbReference type="KEGG" id="hazt:108673597"/>
<feature type="signal peptide" evidence="1">
    <location>
        <begin position="1"/>
        <end position="27"/>
    </location>
</feature>
<sequence>MTYNSRMAVATWLVMVVMMVMMQSVHSHPMIQREISNPAFDSISQHLDPEGKHLSEDDSLEAVLLNYLYAKQMVERLRNSQDISDLTRKRSYWKQCAFNAVSCFGKK</sequence>
<gene>
    <name evidence="3" type="primary">LOC108673597</name>
</gene>
<dbReference type="AlphaFoldDB" id="A0A8B7NVH8"/>
<evidence type="ECO:0000313" key="2">
    <source>
        <dbReference type="Proteomes" id="UP000694843"/>
    </source>
</evidence>
<evidence type="ECO:0000313" key="3">
    <source>
        <dbReference type="RefSeq" id="XP_018016936.1"/>
    </source>
</evidence>
<feature type="chain" id="PRO_5034910923" evidence="1">
    <location>
        <begin position="28"/>
        <end position="107"/>
    </location>
</feature>
<evidence type="ECO:0000256" key="1">
    <source>
        <dbReference type="SAM" id="SignalP"/>
    </source>
</evidence>
<dbReference type="Proteomes" id="UP000694843">
    <property type="component" value="Unplaced"/>
</dbReference>
<dbReference type="RefSeq" id="XP_018016936.1">
    <property type="nucleotide sequence ID" value="XM_018161447.2"/>
</dbReference>
<keyword evidence="1" id="KW-0732">Signal</keyword>
<protein>
    <submittedName>
        <fullName evidence="3">Prohormone-1</fullName>
    </submittedName>
</protein>
<dbReference type="OrthoDB" id="6410451at2759"/>
<proteinExistence type="predicted"/>
<name>A0A8B7NVH8_HYAAZ</name>
<accession>A0A8B7NVH8</accession>
<organism evidence="2 3">
    <name type="scientific">Hyalella azteca</name>
    <name type="common">Amphipod</name>
    <dbReference type="NCBI Taxonomy" id="294128"/>
    <lineage>
        <taxon>Eukaryota</taxon>
        <taxon>Metazoa</taxon>
        <taxon>Ecdysozoa</taxon>
        <taxon>Arthropoda</taxon>
        <taxon>Crustacea</taxon>
        <taxon>Multicrustacea</taxon>
        <taxon>Malacostraca</taxon>
        <taxon>Eumalacostraca</taxon>
        <taxon>Peracarida</taxon>
        <taxon>Amphipoda</taxon>
        <taxon>Senticaudata</taxon>
        <taxon>Talitrida</taxon>
        <taxon>Talitroidea</taxon>
        <taxon>Hyalellidae</taxon>
        <taxon>Hyalella</taxon>
    </lineage>
</organism>
<dbReference type="GeneID" id="108673597"/>
<reference evidence="3" key="1">
    <citation type="submission" date="2025-08" db="UniProtKB">
        <authorList>
            <consortium name="RefSeq"/>
        </authorList>
    </citation>
    <scope>IDENTIFICATION</scope>
    <source>
        <tissue evidence="3">Whole organism</tissue>
    </source>
</reference>